<evidence type="ECO:0000259" key="13">
    <source>
        <dbReference type="PROSITE" id="PS51352"/>
    </source>
</evidence>
<reference evidence="14 15" key="1">
    <citation type="submission" date="2018-06" db="EMBL/GenBank/DDBJ databases">
        <title>Echinicola strongylocentroti sp. nov., isolated from a sea urchin Strongylocentrotus intermedius.</title>
        <authorList>
            <person name="Bae S.S."/>
        </authorList>
    </citation>
    <scope>NUCLEOTIDE SEQUENCE [LARGE SCALE GENOMIC DNA]</scope>
    <source>
        <strain evidence="14 15">MEBiC08714</strain>
    </source>
</reference>
<dbReference type="PANTHER" id="PTHR42801:SF7">
    <property type="entry name" value="SLL1159 PROTEIN"/>
    <property type="match status" value="1"/>
</dbReference>
<sequence>MRLKNIVLGMVAGLVTMVVFSTKAQEVPSQPTDISPLLIGEEIPESDLKDPDGNTVSLKKKIAQKPTVLIFYRGGWCPYCNKHLAELQEVEQEILDKGYQILAISPDAPEQLKATVDKNELTYSLYSDNDLKVTKSFGLAFQAPDRYKDMLFKASDQQNPGVLPVPSVFVLDKKGTILFEYVNPNYDSRMSGKMLTAVLTSLEE</sequence>
<evidence type="ECO:0000256" key="6">
    <source>
        <dbReference type="ARBA" id="ARBA00023157"/>
    </source>
</evidence>
<protein>
    <recommendedName>
        <fullName evidence="2">thioredoxin-dependent peroxiredoxin</fullName>
        <ecNumber evidence="2">1.11.1.24</ecNumber>
    </recommendedName>
    <alternativeName>
        <fullName evidence="8">Thioredoxin peroxidase</fullName>
    </alternativeName>
    <alternativeName>
        <fullName evidence="10">Thioredoxin-dependent peroxiredoxin Bcp</fullName>
    </alternativeName>
</protein>
<keyword evidence="15" id="KW-1185">Reference proteome</keyword>
<evidence type="ECO:0000256" key="7">
    <source>
        <dbReference type="ARBA" id="ARBA00023284"/>
    </source>
</evidence>
<dbReference type="KEGG" id="est:DN752_11385"/>
<evidence type="ECO:0000256" key="5">
    <source>
        <dbReference type="ARBA" id="ARBA00023002"/>
    </source>
</evidence>
<feature type="domain" description="Thioredoxin" evidence="13">
    <location>
        <begin position="37"/>
        <end position="204"/>
    </location>
</feature>
<dbReference type="Proteomes" id="UP000248688">
    <property type="component" value="Chromosome"/>
</dbReference>
<dbReference type="AlphaFoldDB" id="A0A2Z4IJ12"/>
<dbReference type="CDD" id="cd02970">
    <property type="entry name" value="PRX_like2"/>
    <property type="match status" value="1"/>
</dbReference>
<comment type="function">
    <text evidence="1">Thiol-specific peroxidase that catalyzes the reduction of hydrogen peroxide and organic hydroperoxides to water and alcohols, respectively. Plays a role in cell protection against oxidative stress by detoxifying peroxides and as sensor of hydrogen peroxide-mediated signaling events.</text>
</comment>
<feature type="chain" id="PRO_5016332203" description="thioredoxin-dependent peroxiredoxin" evidence="12">
    <location>
        <begin position="25"/>
        <end position="204"/>
    </location>
</feature>
<dbReference type="Pfam" id="PF00578">
    <property type="entry name" value="AhpC-TSA"/>
    <property type="match status" value="1"/>
</dbReference>
<dbReference type="InterPro" id="IPR036249">
    <property type="entry name" value="Thioredoxin-like_sf"/>
</dbReference>
<evidence type="ECO:0000256" key="10">
    <source>
        <dbReference type="ARBA" id="ARBA00042639"/>
    </source>
</evidence>
<keyword evidence="4" id="KW-0049">Antioxidant</keyword>
<dbReference type="GO" id="GO:0045454">
    <property type="term" value="P:cell redox homeostasis"/>
    <property type="evidence" value="ECO:0007669"/>
    <property type="project" value="TreeGrafter"/>
</dbReference>
<dbReference type="PROSITE" id="PS51352">
    <property type="entry name" value="THIOREDOXIN_2"/>
    <property type="match status" value="1"/>
</dbReference>
<accession>A0A2Z4IJ12</accession>
<organism evidence="14 15">
    <name type="scientific">Echinicola strongylocentroti</name>
    <dbReference type="NCBI Taxonomy" id="1795355"/>
    <lineage>
        <taxon>Bacteria</taxon>
        <taxon>Pseudomonadati</taxon>
        <taxon>Bacteroidota</taxon>
        <taxon>Cytophagia</taxon>
        <taxon>Cytophagales</taxon>
        <taxon>Cyclobacteriaceae</taxon>
        <taxon>Echinicola</taxon>
    </lineage>
</organism>
<dbReference type="OrthoDB" id="9809746at2"/>
<evidence type="ECO:0000256" key="2">
    <source>
        <dbReference type="ARBA" id="ARBA00013017"/>
    </source>
</evidence>
<dbReference type="Gene3D" id="3.40.30.10">
    <property type="entry name" value="Glutaredoxin"/>
    <property type="match status" value="1"/>
</dbReference>
<keyword evidence="6" id="KW-1015">Disulfide bond</keyword>
<dbReference type="PANTHER" id="PTHR42801">
    <property type="entry name" value="THIOREDOXIN-DEPENDENT PEROXIDE REDUCTASE"/>
    <property type="match status" value="1"/>
</dbReference>
<keyword evidence="3" id="KW-0575">Peroxidase</keyword>
<evidence type="ECO:0000256" key="11">
    <source>
        <dbReference type="ARBA" id="ARBA00049091"/>
    </source>
</evidence>
<dbReference type="SUPFAM" id="SSF52833">
    <property type="entry name" value="Thioredoxin-like"/>
    <property type="match status" value="1"/>
</dbReference>
<dbReference type="RefSeq" id="WP_112784057.1">
    <property type="nucleotide sequence ID" value="NZ_CP030041.1"/>
</dbReference>
<evidence type="ECO:0000256" key="9">
    <source>
        <dbReference type="ARBA" id="ARBA00038489"/>
    </source>
</evidence>
<evidence type="ECO:0000256" key="1">
    <source>
        <dbReference type="ARBA" id="ARBA00003330"/>
    </source>
</evidence>
<proteinExistence type="inferred from homology"/>
<evidence type="ECO:0000256" key="3">
    <source>
        <dbReference type="ARBA" id="ARBA00022559"/>
    </source>
</evidence>
<evidence type="ECO:0000256" key="4">
    <source>
        <dbReference type="ARBA" id="ARBA00022862"/>
    </source>
</evidence>
<dbReference type="InterPro" id="IPR000866">
    <property type="entry name" value="AhpC/TSA"/>
</dbReference>
<feature type="signal peptide" evidence="12">
    <location>
        <begin position="1"/>
        <end position="24"/>
    </location>
</feature>
<evidence type="ECO:0000256" key="12">
    <source>
        <dbReference type="SAM" id="SignalP"/>
    </source>
</evidence>
<evidence type="ECO:0000256" key="8">
    <source>
        <dbReference type="ARBA" id="ARBA00032824"/>
    </source>
</evidence>
<keyword evidence="7" id="KW-0676">Redox-active center</keyword>
<keyword evidence="5" id="KW-0560">Oxidoreductase</keyword>
<gene>
    <name evidence="14" type="ORF">DN752_11385</name>
</gene>
<evidence type="ECO:0000313" key="14">
    <source>
        <dbReference type="EMBL" id="AWW30680.1"/>
    </source>
</evidence>
<dbReference type="GO" id="GO:0005737">
    <property type="term" value="C:cytoplasm"/>
    <property type="evidence" value="ECO:0007669"/>
    <property type="project" value="TreeGrafter"/>
</dbReference>
<dbReference type="EMBL" id="CP030041">
    <property type="protein sequence ID" value="AWW30680.1"/>
    <property type="molecule type" value="Genomic_DNA"/>
</dbReference>
<dbReference type="InterPro" id="IPR013766">
    <property type="entry name" value="Thioredoxin_domain"/>
</dbReference>
<dbReference type="EC" id="1.11.1.24" evidence="2"/>
<dbReference type="GO" id="GO:0008379">
    <property type="term" value="F:thioredoxin peroxidase activity"/>
    <property type="evidence" value="ECO:0007669"/>
    <property type="project" value="TreeGrafter"/>
</dbReference>
<dbReference type="GO" id="GO:0034599">
    <property type="term" value="P:cellular response to oxidative stress"/>
    <property type="evidence" value="ECO:0007669"/>
    <property type="project" value="TreeGrafter"/>
</dbReference>
<keyword evidence="12" id="KW-0732">Signal</keyword>
<name>A0A2Z4IJ12_9BACT</name>
<evidence type="ECO:0000313" key="15">
    <source>
        <dbReference type="Proteomes" id="UP000248688"/>
    </source>
</evidence>
<comment type="catalytic activity">
    <reaction evidence="11">
        <text>a hydroperoxide + [thioredoxin]-dithiol = an alcohol + [thioredoxin]-disulfide + H2O</text>
        <dbReference type="Rhea" id="RHEA:62620"/>
        <dbReference type="Rhea" id="RHEA-COMP:10698"/>
        <dbReference type="Rhea" id="RHEA-COMP:10700"/>
        <dbReference type="ChEBI" id="CHEBI:15377"/>
        <dbReference type="ChEBI" id="CHEBI:29950"/>
        <dbReference type="ChEBI" id="CHEBI:30879"/>
        <dbReference type="ChEBI" id="CHEBI:35924"/>
        <dbReference type="ChEBI" id="CHEBI:50058"/>
        <dbReference type="EC" id="1.11.1.24"/>
    </reaction>
</comment>
<comment type="similarity">
    <text evidence="9">Belongs to the peroxiredoxin family. BCP/PrxQ subfamily.</text>
</comment>
<dbReference type="InterPro" id="IPR050924">
    <property type="entry name" value="Peroxiredoxin_BCP/PrxQ"/>
</dbReference>